<dbReference type="PROSITE" id="PS52016">
    <property type="entry name" value="TONB_DEPENDENT_REC_3"/>
    <property type="match status" value="1"/>
</dbReference>
<comment type="subcellular location">
    <subcellularLocation>
        <location evidence="1 8">Cell outer membrane</location>
        <topology evidence="1 8">Multi-pass membrane protein</topology>
    </subcellularLocation>
</comment>
<evidence type="ECO:0000256" key="8">
    <source>
        <dbReference type="PROSITE-ProRule" id="PRU01360"/>
    </source>
</evidence>
<protein>
    <submittedName>
        <fullName evidence="12">TonB-dependent receptor</fullName>
    </submittedName>
</protein>
<dbReference type="NCBIfam" id="TIGR04056">
    <property type="entry name" value="OMP_RagA_SusC"/>
    <property type="match status" value="1"/>
</dbReference>
<dbReference type="InterPro" id="IPR037066">
    <property type="entry name" value="Plug_dom_sf"/>
</dbReference>
<accession>A0A928V0V1</accession>
<comment type="caution">
    <text evidence="12">The sequence shown here is derived from an EMBL/GenBank/DDBJ whole genome shotgun (WGS) entry which is preliminary data.</text>
</comment>
<dbReference type="Proteomes" id="UP000616201">
    <property type="component" value="Unassembled WGS sequence"/>
</dbReference>
<dbReference type="RefSeq" id="WP_196936311.1">
    <property type="nucleotide sequence ID" value="NZ_MU158698.1"/>
</dbReference>
<sequence>MSLKSILKYHIADKRLLFILLTSFSLLNVAWAQQKISGTILDDEKKSALQGVSVRQLDNRNNGTFTSATGNFQLSVPKFPVTLEVSSVGYETQQIKVNDDKQPITINLLVLGNFLDEVVITGYTTTQRKAVSGSITTVNFDERNANQADQDVVKLLQGKAAGAQITATSGTPGGGVSFVIRGNNSISGSVEPLYVVDGVFMNTSLPVTGGGGNLLSNPLADINPADIESVTLLKDANATAIYGSQGANGVVVIQTKRGKRNTASRINFSTKQGWSEAVNKFKATTGPETGQLLKEAWVNTALENGESIGTYLNREKPTNWDLVYPFKDSNGDVDFGRDNIADLPTYDRIGDLFQRAKNTDYQLSLYGGSNTSNHYIGLGYAGQESIVKPNKFQRFSARVNYDNNVTDKLKVGTSYSLARTTRANVRNNDNDPGGIINSAIFPRSFLPIYDANGNYLNHATFNNHLRLIEHLDNNYTTWRNTVNLYAEYSFLPNLKYRTSGSFDYTSNGSRSFSDFALSNAGAATASNSLIQVYTAEQLLTYVKTFNEKHDFNVLLGNTINVNQSQGVSASGSNYIFDVLREVSSGGTTTGGSSRDENRLVSFFGNAGYTYDDRYSLEFSLRADGSSRFGQNVRWGYFPAGGFIWNVGNESFLIDNPTINGLKVRATFGYSGNQNGIGNYDALAIWSTSAESYLDQPRLSPGRLANPDLTWETTRQTNLGVDLALLRNRFNVSLDWYHKYTTNGLQSVIVPSRSGYSTAIQNYTEISNRGIELTIESMNIRKNDFSWSTSFNISNNRNKIEKIPQEQTMGATNRGTSILRQGYPINSFFLYKQLEVDPQTGNAVYEDVDGNGIINYADRQILGNTEPNFIGGLTNTFTKKGFDLNVFFYFTQGNDILNMHNFFLVHGGTQNGIGFDPRQLNRWQKPGDVTDIPKMTKFTLNPEQNNSSANNYTGQVANLSSRYLENGSFLRLRNVALGYTLPQDIASKLKVNRLKATISATNLWTLTNYKGLDPEVSAQSTNQNTAGYDWATVPQPRTFEFILNITL</sequence>
<evidence type="ECO:0000256" key="4">
    <source>
        <dbReference type="ARBA" id="ARBA00022692"/>
    </source>
</evidence>
<name>A0A928V0V1_9SPHI</name>
<evidence type="ECO:0000259" key="11">
    <source>
        <dbReference type="Pfam" id="PF07715"/>
    </source>
</evidence>
<evidence type="ECO:0000256" key="7">
    <source>
        <dbReference type="ARBA" id="ARBA00023237"/>
    </source>
</evidence>
<dbReference type="Pfam" id="PF13715">
    <property type="entry name" value="CarbopepD_reg_2"/>
    <property type="match status" value="1"/>
</dbReference>
<dbReference type="InterPro" id="IPR023997">
    <property type="entry name" value="TonB-dep_OMP_SusC/RagA_CS"/>
</dbReference>
<dbReference type="Pfam" id="PF07715">
    <property type="entry name" value="Plug"/>
    <property type="match status" value="1"/>
</dbReference>
<dbReference type="EMBL" id="PRDK01000006">
    <property type="protein sequence ID" value="MBE8714437.1"/>
    <property type="molecule type" value="Genomic_DNA"/>
</dbReference>
<dbReference type="InterPro" id="IPR036942">
    <property type="entry name" value="Beta-barrel_TonB_sf"/>
</dbReference>
<keyword evidence="6 8" id="KW-0472">Membrane</keyword>
<keyword evidence="3 8" id="KW-1134">Transmembrane beta strand</keyword>
<proteinExistence type="inferred from homology"/>
<comment type="similarity">
    <text evidence="8 9">Belongs to the TonB-dependent receptor family.</text>
</comment>
<dbReference type="Pfam" id="PF00593">
    <property type="entry name" value="TonB_dep_Rec_b-barrel"/>
    <property type="match status" value="1"/>
</dbReference>
<evidence type="ECO:0000256" key="3">
    <source>
        <dbReference type="ARBA" id="ARBA00022452"/>
    </source>
</evidence>
<keyword evidence="4 8" id="KW-0812">Transmembrane</keyword>
<reference evidence="12" key="1">
    <citation type="submission" date="2018-02" db="EMBL/GenBank/DDBJ databases">
        <authorList>
            <person name="Vasarhelyi B.M."/>
            <person name="Deshmukh S."/>
            <person name="Balint B."/>
            <person name="Kukolya J."/>
        </authorList>
    </citation>
    <scope>NUCLEOTIDE SEQUENCE</scope>
    <source>
        <strain evidence="12">KB22</strain>
    </source>
</reference>
<evidence type="ECO:0000256" key="5">
    <source>
        <dbReference type="ARBA" id="ARBA00023077"/>
    </source>
</evidence>
<evidence type="ECO:0000256" key="2">
    <source>
        <dbReference type="ARBA" id="ARBA00022448"/>
    </source>
</evidence>
<dbReference type="Gene3D" id="2.170.130.10">
    <property type="entry name" value="TonB-dependent receptor, plug domain"/>
    <property type="match status" value="1"/>
</dbReference>
<keyword evidence="13" id="KW-1185">Reference proteome</keyword>
<organism evidence="12 13">
    <name type="scientific">Sphingobacterium hungaricum</name>
    <dbReference type="NCBI Taxonomy" id="2082723"/>
    <lineage>
        <taxon>Bacteria</taxon>
        <taxon>Pseudomonadati</taxon>
        <taxon>Bacteroidota</taxon>
        <taxon>Sphingobacteriia</taxon>
        <taxon>Sphingobacteriales</taxon>
        <taxon>Sphingobacteriaceae</taxon>
        <taxon>Sphingobacterium</taxon>
    </lineage>
</organism>
<evidence type="ECO:0000256" key="1">
    <source>
        <dbReference type="ARBA" id="ARBA00004571"/>
    </source>
</evidence>
<evidence type="ECO:0000256" key="9">
    <source>
        <dbReference type="RuleBase" id="RU003357"/>
    </source>
</evidence>
<feature type="domain" description="TonB-dependent receptor plug" evidence="11">
    <location>
        <begin position="129"/>
        <end position="250"/>
    </location>
</feature>
<dbReference type="InterPro" id="IPR039426">
    <property type="entry name" value="TonB-dep_rcpt-like"/>
</dbReference>
<evidence type="ECO:0000313" key="12">
    <source>
        <dbReference type="EMBL" id="MBE8714437.1"/>
    </source>
</evidence>
<keyword evidence="7 8" id="KW-0998">Cell outer membrane</keyword>
<dbReference type="InterPro" id="IPR008969">
    <property type="entry name" value="CarboxyPept-like_regulatory"/>
</dbReference>
<dbReference type="InterPro" id="IPR023996">
    <property type="entry name" value="TonB-dep_OMP_SusC/RagA"/>
</dbReference>
<evidence type="ECO:0000259" key="10">
    <source>
        <dbReference type="Pfam" id="PF00593"/>
    </source>
</evidence>
<dbReference type="Gene3D" id="2.60.40.1120">
    <property type="entry name" value="Carboxypeptidase-like, regulatory domain"/>
    <property type="match status" value="1"/>
</dbReference>
<feature type="domain" description="TonB-dependent receptor-like beta-barrel" evidence="10">
    <location>
        <begin position="444"/>
        <end position="841"/>
    </location>
</feature>
<dbReference type="AlphaFoldDB" id="A0A928V0V1"/>
<evidence type="ECO:0000256" key="6">
    <source>
        <dbReference type="ARBA" id="ARBA00023136"/>
    </source>
</evidence>
<gene>
    <name evidence="12" type="ORF">C4F49_12165</name>
</gene>
<dbReference type="SUPFAM" id="SSF49464">
    <property type="entry name" value="Carboxypeptidase regulatory domain-like"/>
    <property type="match status" value="1"/>
</dbReference>
<keyword evidence="2 8" id="KW-0813">Transport</keyword>
<evidence type="ECO:0000313" key="13">
    <source>
        <dbReference type="Proteomes" id="UP000616201"/>
    </source>
</evidence>
<keyword evidence="5 9" id="KW-0798">TonB box</keyword>
<dbReference type="SUPFAM" id="SSF56935">
    <property type="entry name" value="Porins"/>
    <property type="match status" value="1"/>
</dbReference>
<dbReference type="Gene3D" id="2.40.170.20">
    <property type="entry name" value="TonB-dependent receptor, beta-barrel domain"/>
    <property type="match status" value="1"/>
</dbReference>
<dbReference type="InterPro" id="IPR000531">
    <property type="entry name" value="Beta-barrel_TonB"/>
</dbReference>
<dbReference type="InterPro" id="IPR012910">
    <property type="entry name" value="Plug_dom"/>
</dbReference>
<dbReference type="GO" id="GO:0009279">
    <property type="term" value="C:cell outer membrane"/>
    <property type="evidence" value="ECO:0007669"/>
    <property type="project" value="UniProtKB-SubCell"/>
</dbReference>
<dbReference type="NCBIfam" id="TIGR04057">
    <property type="entry name" value="SusC_RagA_signa"/>
    <property type="match status" value="1"/>
</dbReference>
<keyword evidence="12" id="KW-0675">Receptor</keyword>